<dbReference type="EMBL" id="SHMB01000009">
    <property type="protein sequence ID" value="TAA25259.1"/>
    <property type="molecule type" value="Genomic_DNA"/>
</dbReference>
<dbReference type="Proteomes" id="UP000291286">
    <property type="component" value="Unassembled WGS sequence"/>
</dbReference>
<gene>
    <name evidence="1" type="ORF">EA661_17410</name>
</gene>
<protein>
    <submittedName>
        <fullName evidence="1">Uncharacterized protein</fullName>
    </submittedName>
</protein>
<reference evidence="1 2" key="1">
    <citation type="submission" date="2019-02" db="EMBL/GenBank/DDBJ databases">
        <title>WGS of Pseudoxanthomonas species novum from clinical isolates.</title>
        <authorList>
            <person name="Bernier A.-M."/>
            <person name="Bernard K."/>
            <person name="Vachon A."/>
        </authorList>
    </citation>
    <scope>NUCLEOTIDE SEQUENCE [LARGE SCALE GENOMIC DNA]</scope>
    <source>
        <strain evidence="1 2">NML171202</strain>
    </source>
</reference>
<dbReference type="RefSeq" id="WP_130521093.1">
    <property type="nucleotide sequence ID" value="NZ_SHMA01000009.1"/>
</dbReference>
<proteinExistence type="predicted"/>
<comment type="caution">
    <text evidence="1">The sequence shown here is derived from an EMBL/GenBank/DDBJ whole genome shotgun (WGS) entry which is preliminary data.</text>
</comment>
<name>A0A4Q8LA55_9GAMM</name>
<evidence type="ECO:0000313" key="1">
    <source>
        <dbReference type="EMBL" id="TAA25259.1"/>
    </source>
</evidence>
<sequence length="64" mass="6955">MARFLDDLAHLLKIRRAGERRAIFHQAVGAKHARLALQCTHKMDACKAMTSDGVAVAVLAVRGS</sequence>
<accession>A0A4Q8LA55</accession>
<organism evidence="1 2">
    <name type="scientific">Pseudoxanthomonas winnipegensis</name>
    <dbReference type="NCBI Taxonomy" id="2480810"/>
    <lineage>
        <taxon>Bacteria</taxon>
        <taxon>Pseudomonadati</taxon>
        <taxon>Pseudomonadota</taxon>
        <taxon>Gammaproteobacteria</taxon>
        <taxon>Lysobacterales</taxon>
        <taxon>Lysobacteraceae</taxon>
        <taxon>Pseudoxanthomonas</taxon>
    </lineage>
</organism>
<evidence type="ECO:0000313" key="2">
    <source>
        <dbReference type="Proteomes" id="UP000291286"/>
    </source>
</evidence>
<dbReference type="AlphaFoldDB" id="A0A4Q8LA55"/>